<feature type="compositionally biased region" description="Basic and acidic residues" evidence="1">
    <location>
        <begin position="313"/>
        <end position="327"/>
    </location>
</feature>
<comment type="caution">
    <text evidence="2">The sequence shown here is derived from an EMBL/GenBank/DDBJ whole genome shotgun (WGS) entry which is preliminary data.</text>
</comment>
<feature type="region of interest" description="Disordered" evidence="1">
    <location>
        <begin position="265"/>
        <end position="327"/>
    </location>
</feature>
<feature type="compositionally biased region" description="Basic and acidic residues" evidence="1">
    <location>
        <begin position="281"/>
        <end position="299"/>
    </location>
</feature>
<dbReference type="Proteomes" id="UP000237000">
    <property type="component" value="Unassembled WGS sequence"/>
</dbReference>
<evidence type="ECO:0000256" key="1">
    <source>
        <dbReference type="SAM" id="MobiDB-lite"/>
    </source>
</evidence>
<evidence type="ECO:0000313" key="3">
    <source>
        <dbReference type="Proteomes" id="UP000237000"/>
    </source>
</evidence>
<reference evidence="3" key="1">
    <citation type="submission" date="2016-06" db="EMBL/GenBank/DDBJ databases">
        <title>Parallel loss of symbiosis genes in relatives of nitrogen-fixing non-legume Parasponia.</title>
        <authorList>
            <person name="Van Velzen R."/>
            <person name="Holmer R."/>
            <person name="Bu F."/>
            <person name="Rutten L."/>
            <person name="Van Zeijl A."/>
            <person name="Liu W."/>
            <person name="Santuari L."/>
            <person name="Cao Q."/>
            <person name="Sharma T."/>
            <person name="Shen D."/>
            <person name="Roswanjaya Y."/>
            <person name="Wardhani T."/>
            <person name="Kalhor M.S."/>
            <person name="Jansen J."/>
            <person name="Van den Hoogen J."/>
            <person name="Gungor B."/>
            <person name="Hartog M."/>
            <person name="Hontelez J."/>
            <person name="Verver J."/>
            <person name="Yang W.-C."/>
            <person name="Schijlen E."/>
            <person name="Repin R."/>
            <person name="Schilthuizen M."/>
            <person name="Schranz E."/>
            <person name="Heidstra R."/>
            <person name="Miyata K."/>
            <person name="Fedorova E."/>
            <person name="Kohlen W."/>
            <person name="Bisseling T."/>
            <person name="Smit S."/>
            <person name="Geurts R."/>
        </authorList>
    </citation>
    <scope>NUCLEOTIDE SEQUENCE [LARGE SCALE GENOMIC DNA]</scope>
    <source>
        <strain evidence="3">cv. RG33-2</strain>
    </source>
</reference>
<feature type="region of interest" description="Disordered" evidence="1">
    <location>
        <begin position="147"/>
        <end position="169"/>
    </location>
</feature>
<name>A0A2P5FRV7_TREOI</name>
<feature type="compositionally biased region" description="Low complexity" evidence="1">
    <location>
        <begin position="147"/>
        <end position="167"/>
    </location>
</feature>
<protein>
    <submittedName>
        <fullName evidence="2">Uncharacterized protein</fullName>
    </submittedName>
</protein>
<sequence length="327" mass="36684">MVVKSVGKNLLLDPYSEKALIPQNLKDWELKIEPQNRFHSKLYESIPTLSESFCKLEDSGVPRMINWSTDIKALHRDLEGEVFQSKEIEIRKVTPTDEEKKMLNLSGFCYNSKDPVVRNLAEEDDDFEILTPKFLLPTEPFILKLTKSSSSNSTKPSISKSSEPSTSRAKKVSENALGVIIFRFEEPHEASFIGVVTMKRNMDDRYVVIISMLSGIQEKLGCSAHPIHSFPVPHDDDDQVADNQAKTVVVEADIHPNDNAKGIEEDELEIDDHDTIAANDSAKDTKVNENEKKDNDGGDSKSATTTYLNAKGYTEDKDIDGKNHTEI</sequence>
<proteinExistence type="predicted"/>
<evidence type="ECO:0000313" key="2">
    <source>
        <dbReference type="EMBL" id="POO00511.1"/>
    </source>
</evidence>
<gene>
    <name evidence="2" type="ORF">TorRG33x02_035850</name>
</gene>
<dbReference type="AlphaFoldDB" id="A0A2P5FRV7"/>
<feature type="non-terminal residue" evidence="2">
    <location>
        <position position="327"/>
    </location>
</feature>
<dbReference type="InParanoid" id="A0A2P5FRV7"/>
<dbReference type="EMBL" id="JXTC01000012">
    <property type="protein sequence ID" value="POO00511.1"/>
    <property type="molecule type" value="Genomic_DNA"/>
</dbReference>
<accession>A0A2P5FRV7</accession>
<organism evidence="2 3">
    <name type="scientific">Trema orientale</name>
    <name type="common">Charcoal tree</name>
    <name type="synonym">Celtis orientalis</name>
    <dbReference type="NCBI Taxonomy" id="63057"/>
    <lineage>
        <taxon>Eukaryota</taxon>
        <taxon>Viridiplantae</taxon>
        <taxon>Streptophyta</taxon>
        <taxon>Embryophyta</taxon>
        <taxon>Tracheophyta</taxon>
        <taxon>Spermatophyta</taxon>
        <taxon>Magnoliopsida</taxon>
        <taxon>eudicotyledons</taxon>
        <taxon>Gunneridae</taxon>
        <taxon>Pentapetalae</taxon>
        <taxon>rosids</taxon>
        <taxon>fabids</taxon>
        <taxon>Rosales</taxon>
        <taxon>Cannabaceae</taxon>
        <taxon>Trema</taxon>
    </lineage>
</organism>
<keyword evidence="3" id="KW-1185">Reference proteome</keyword>